<dbReference type="Proteomes" id="UP000241690">
    <property type="component" value="Unassembled WGS sequence"/>
</dbReference>
<reference evidence="1 2" key="1">
    <citation type="submission" date="2016-07" db="EMBL/GenBank/DDBJ databases">
        <title>Multiple horizontal gene transfer events from other fungi enriched the ability of initially mycotrophic Trichoderma (Ascomycota) to feed on dead plant biomass.</title>
        <authorList>
            <consortium name="DOE Joint Genome Institute"/>
            <person name="Aerts A."/>
            <person name="Atanasova L."/>
            <person name="Chenthamara K."/>
            <person name="Zhang J."/>
            <person name="Grujic M."/>
            <person name="Henrissat B."/>
            <person name="Kuo A."/>
            <person name="Salamov A."/>
            <person name="Lipzen A."/>
            <person name="Labutti K."/>
            <person name="Barry K."/>
            <person name="Miao Y."/>
            <person name="Rahimi M.J."/>
            <person name="Shen Q."/>
            <person name="Grigoriev I.V."/>
            <person name="Kubicek C.P."/>
            <person name="Druzhinina I.S."/>
        </authorList>
    </citation>
    <scope>NUCLEOTIDE SEQUENCE [LARGE SCALE GENOMIC DNA]</scope>
    <source>
        <strain evidence="1 2">CBS 226.95</strain>
    </source>
</reference>
<evidence type="ECO:0000313" key="2">
    <source>
        <dbReference type="Proteomes" id="UP000241690"/>
    </source>
</evidence>
<dbReference type="AlphaFoldDB" id="A0A2T4A0E7"/>
<organism evidence="1 2">
    <name type="scientific">Trichoderma harzianum CBS 226.95</name>
    <dbReference type="NCBI Taxonomy" id="983964"/>
    <lineage>
        <taxon>Eukaryota</taxon>
        <taxon>Fungi</taxon>
        <taxon>Dikarya</taxon>
        <taxon>Ascomycota</taxon>
        <taxon>Pezizomycotina</taxon>
        <taxon>Sordariomycetes</taxon>
        <taxon>Hypocreomycetidae</taxon>
        <taxon>Hypocreales</taxon>
        <taxon>Hypocreaceae</taxon>
        <taxon>Trichoderma</taxon>
    </lineage>
</organism>
<sequence>MSLKSREERKCLSASSVCCTSSTCARDSPSYSSWDYSIRQSACVFSEVQIDFRAIWPLVGEMEMVGGVLVSDGGGARCPFLLR</sequence>
<name>A0A2T4A0E7_TRIHA</name>
<dbReference type="GeneID" id="36628350"/>
<gene>
    <name evidence="1" type="ORF">M431DRAFT_512073</name>
</gene>
<proteinExistence type="predicted"/>
<accession>A0A2T4A0E7</accession>
<keyword evidence="2" id="KW-1185">Reference proteome</keyword>
<protein>
    <submittedName>
        <fullName evidence="1">Uncharacterized protein</fullName>
    </submittedName>
</protein>
<dbReference type="RefSeq" id="XP_024770175.1">
    <property type="nucleotide sequence ID" value="XM_024919781.1"/>
</dbReference>
<dbReference type="EMBL" id="KZ679688">
    <property type="protein sequence ID" value="PTB50498.1"/>
    <property type="molecule type" value="Genomic_DNA"/>
</dbReference>
<evidence type="ECO:0000313" key="1">
    <source>
        <dbReference type="EMBL" id="PTB50498.1"/>
    </source>
</evidence>